<dbReference type="KEGG" id="hyl:LPB072_14675"/>
<evidence type="ECO:0000313" key="1">
    <source>
        <dbReference type="EMBL" id="AOW13896.1"/>
    </source>
</evidence>
<reference evidence="2 3" key="1">
    <citation type="submission" date="2016-02" db="EMBL/GenBank/DDBJ databases">
        <title>Draft genome sequence of Hydrogenophaga sp. LPB0072.</title>
        <authorList>
            <person name="Shin S.-K."/>
            <person name="Yi H."/>
        </authorList>
    </citation>
    <scope>NUCLEOTIDE SEQUENCE [LARGE SCALE GENOMIC DNA]</scope>
    <source>
        <strain evidence="2 3">LPB0072</strain>
    </source>
</reference>
<sequence>MLVFGLSACSSAPPPADWQMGAKGSLERATEAWLRGDSKIEAVEFARARAEVASTGRPDLVARAELVRCAARVASLDMAPCDGFEALAADAAPAEQAYSRYLAGALAAGDAALLPKVHQALAGADGTASDAALKGIEDPLSQLVAAGVLLRRGVATPETVKQAVETASARGWRRPLLAWLLVAQERAKAGGATDEVARLQRRIDLLAIPPR</sequence>
<evidence type="ECO:0008006" key="5">
    <source>
        <dbReference type="Google" id="ProtNLM"/>
    </source>
</evidence>
<protein>
    <recommendedName>
        <fullName evidence="5">Lipoprotein</fullName>
    </recommendedName>
</protein>
<organism evidence="1 4">
    <name type="scientific">Hydrogenophaga crassostreae</name>
    <dbReference type="NCBI Taxonomy" id="1763535"/>
    <lineage>
        <taxon>Bacteria</taxon>
        <taxon>Pseudomonadati</taxon>
        <taxon>Pseudomonadota</taxon>
        <taxon>Betaproteobacteria</taxon>
        <taxon>Burkholderiales</taxon>
        <taxon>Comamonadaceae</taxon>
        <taxon>Hydrogenophaga</taxon>
    </lineage>
</organism>
<evidence type="ECO:0000313" key="4">
    <source>
        <dbReference type="Proteomes" id="UP000185680"/>
    </source>
</evidence>
<accession>A0A163CQ36</accession>
<name>A0A163CQ36_9BURK</name>
<dbReference type="STRING" id="1763535.LPB072_14675"/>
<gene>
    <name evidence="1" type="ORF">LPB072_14675</name>
    <name evidence="2" type="ORF">LPB72_01140</name>
</gene>
<dbReference type="EMBL" id="LVWD01000001">
    <property type="protein sequence ID" value="OAD44141.1"/>
    <property type="molecule type" value="Genomic_DNA"/>
</dbReference>
<reference evidence="1 4" key="2">
    <citation type="submission" date="2016-10" db="EMBL/GenBank/DDBJ databases">
        <title>Hydorgenophaga sp. LPB0072 isolated from gastropod.</title>
        <authorList>
            <person name="Kim E."/>
            <person name="Yi H."/>
        </authorList>
    </citation>
    <scope>NUCLEOTIDE SEQUENCE [LARGE SCALE GENOMIC DNA]</scope>
    <source>
        <strain evidence="1 4">LPB0072</strain>
    </source>
</reference>
<keyword evidence="3" id="KW-1185">Reference proteome</keyword>
<evidence type="ECO:0000313" key="2">
    <source>
        <dbReference type="EMBL" id="OAD44141.1"/>
    </source>
</evidence>
<proteinExistence type="predicted"/>
<dbReference type="AlphaFoldDB" id="A0A163CQ36"/>
<dbReference type="Proteomes" id="UP000185657">
    <property type="component" value="Unassembled WGS sequence"/>
</dbReference>
<dbReference type="EMBL" id="CP017476">
    <property type="protein sequence ID" value="AOW13896.1"/>
    <property type="molecule type" value="Genomic_DNA"/>
</dbReference>
<dbReference type="OrthoDB" id="8562564at2"/>
<dbReference type="Proteomes" id="UP000185680">
    <property type="component" value="Chromosome"/>
</dbReference>
<evidence type="ECO:0000313" key="3">
    <source>
        <dbReference type="Proteomes" id="UP000185657"/>
    </source>
</evidence>